<evidence type="ECO:0000256" key="5">
    <source>
        <dbReference type="ARBA" id="ARBA00023043"/>
    </source>
</evidence>
<reference evidence="11" key="1">
    <citation type="submission" date="2024-06" db="EMBL/GenBank/DDBJ databases">
        <authorList>
            <person name="Ryan C."/>
        </authorList>
    </citation>
    <scope>NUCLEOTIDE SEQUENCE [LARGE SCALE GENOMIC DNA]</scope>
</reference>
<keyword evidence="11" id="KW-1185">Reference proteome</keyword>
<evidence type="ECO:0000256" key="1">
    <source>
        <dbReference type="ARBA" id="ARBA00004141"/>
    </source>
</evidence>
<keyword evidence="6 8" id="KW-0472">Membrane</keyword>
<keyword evidence="3" id="KW-0677">Repeat</keyword>
<evidence type="ECO:0000256" key="2">
    <source>
        <dbReference type="ARBA" id="ARBA00022692"/>
    </source>
</evidence>
<evidence type="ECO:0000259" key="9">
    <source>
        <dbReference type="Pfam" id="PF13962"/>
    </source>
</evidence>
<evidence type="ECO:0000256" key="7">
    <source>
        <dbReference type="PROSITE-ProRule" id="PRU00023"/>
    </source>
</evidence>
<proteinExistence type="predicted"/>
<evidence type="ECO:0000256" key="8">
    <source>
        <dbReference type="SAM" id="Phobius"/>
    </source>
</evidence>
<comment type="subcellular location">
    <subcellularLocation>
        <location evidence="1">Membrane</location>
        <topology evidence="1">Multi-pass membrane protein</topology>
    </subcellularLocation>
</comment>
<dbReference type="GO" id="GO:0016020">
    <property type="term" value="C:membrane"/>
    <property type="evidence" value="ECO:0007669"/>
    <property type="project" value="UniProtKB-SubCell"/>
</dbReference>
<evidence type="ECO:0000313" key="10">
    <source>
        <dbReference type="EMBL" id="CAL4888327.1"/>
    </source>
</evidence>
<evidence type="ECO:0000256" key="3">
    <source>
        <dbReference type="ARBA" id="ARBA00022737"/>
    </source>
</evidence>
<feature type="domain" description="PGG" evidence="9">
    <location>
        <begin position="428"/>
        <end position="534"/>
    </location>
</feature>
<gene>
    <name evidence="10" type="ORF">URODEC1_LOCUS2173</name>
</gene>
<dbReference type="InterPro" id="IPR002110">
    <property type="entry name" value="Ankyrin_rpt"/>
</dbReference>
<dbReference type="Proteomes" id="UP001497457">
    <property type="component" value="Chromosome 1b"/>
</dbReference>
<dbReference type="Gene3D" id="1.25.40.20">
    <property type="entry name" value="Ankyrin repeat-containing domain"/>
    <property type="match status" value="3"/>
</dbReference>
<dbReference type="InterPro" id="IPR036770">
    <property type="entry name" value="Ankyrin_rpt-contain_sf"/>
</dbReference>
<feature type="repeat" description="ANK" evidence="7">
    <location>
        <begin position="338"/>
        <end position="371"/>
    </location>
</feature>
<feature type="transmembrane region" description="Helical" evidence="8">
    <location>
        <begin position="516"/>
        <end position="536"/>
    </location>
</feature>
<dbReference type="SMART" id="SM00248">
    <property type="entry name" value="ANK"/>
    <property type="match status" value="10"/>
</dbReference>
<feature type="repeat" description="ANK" evidence="7">
    <location>
        <begin position="266"/>
        <end position="287"/>
    </location>
</feature>
<evidence type="ECO:0000256" key="4">
    <source>
        <dbReference type="ARBA" id="ARBA00022989"/>
    </source>
</evidence>
<dbReference type="PANTHER" id="PTHR24186">
    <property type="entry name" value="PROTEIN PHOSPHATASE 1 REGULATORY SUBUNIT"/>
    <property type="match status" value="1"/>
</dbReference>
<dbReference type="AlphaFoldDB" id="A0ABC8VDD2"/>
<reference evidence="10 11" key="2">
    <citation type="submission" date="2024-10" db="EMBL/GenBank/DDBJ databases">
        <authorList>
            <person name="Ryan C."/>
        </authorList>
    </citation>
    <scope>NUCLEOTIDE SEQUENCE [LARGE SCALE GENOMIC DNA]</scope>
</reference>
<keyword evidence="4 8" id="KW-1133">Transmembrane helix</keyword>
<dbReference type="PANTHER" id="PTHR24186:SF50">
    <property type="entry name" value="ANKYRIN REPEAT-CONTAINING PROTEIN ITN1-LIKE ISOFORM X1"/>
    <property type="match status" value="1"/>
</dbReference>
<feature type="repeat" description="ANK" evidence="7">
    <location>
        <begin position="83"/>
        <end position="107"/>
    </location>
</feature>
<keyword evidence="5 7" id="KW-0040">ANK repeat</keyword>
<protein>
    <recommendedName>
        <fullName evidence="9">PGG domain-containing protein</fullName>
    </recommendedName>
</protein>
<keyword evidence="2 8" id="KW-0812">Transmembrane</keyword>
<dbReference type="Pfam" id="PF12796">
    <property type="entry name" value="Ank_2"/>
    <property type="match status" value="3"/>
</dbReference>
<feature type="transmembrane region" description="Helical" evidence="8">
    <location>
        <begin position="475"/>
        <end position="495"/>
    </location>
</feature>
<dbReference type="Pfam" id="PF13962">
    <property type="entry name" value="PGG"/>
    <property type="match status" value="1"/>
</dbReference>
<feature type="transmembrane region" description="Helical" evidence="8">
    <location>
        <begin position="435"/>
        <end position="455"/>
    </location>
</feature>
<name>A0ABC8VDD2_9POAL</name>
<dbReference type="SUPFAM" id="SSF48403">
    <property type="entry name" value="Ankyrin repeat"/>
    <property type="match status" value="1"/>
</dbReference>
<dbReference type="InterPro" id="IPR026961">
    <property type="entry name" value="PGG_dom"/>
</dbReference>
<accession>A0ABC8VDD2</accession>
<organism evidence="10 11">
    <name type="scientific">Urochloa decumbens</name>
    <dbReference type="NCBI Taxonomy" id="240449"/>
    <lineage>
        <taxon>Eukaryota</taxon>
        <taxon>Viridiplantae</taxon>
        <taxon>Streptophyta</taxon>
        <taxon>Embryophyta</taxon>
        <taxon>Tracheophyta</taxon>
        <taxon>Spermatophyta</taxon>
        <taxon>Magnoliopsida</taxon>
        <taxon>Liliopsida</taxon>
        <taxon>Poales</taxon>
        <taxon>Poaceae</taxon>
        <taxon>PACMAD clade</taxon>
        <taxon>Panicoideae</taxon>
        <taxon>Panicodae</taxon>
        <taxon>Paniceae</taxon>
        <taxon>Melinidinae</taxon>
        <taxon>Urochloa</taxon>
    </lineage>
</organism>
<sequence length="590" mass="65228">MDDSERHIDRMDSVLYKAATEGDVEMLRLLLLRVDPEDPTGVLRSTTPQLNTALHLAALHGHADIATQILGKNPDLLVARNSDGNTPLHLAARAGKLEVAKLLIRHSLALPGDRKSPLMMTNRAGNNPLHEAVWNHRPAVAVLLLDADPWRGYDINERMESPLHMAAREGIVQVVEKIVDYTRVPEPHQQCEEPAVSLSGTALHQAVLGTDLRILEILLEKLPHVIDLTDSDGNNALHYAAQKNYPRMVEALLEKRTDLAYMRNKERQSPLHVAARYGATEAIKALLGRCPDAAEVVDGSGRNAIHTSVDSGKEDALRCLLRHARPTDMELVNRVDRDGNTPLHLAAKMNRIHSVMLLLEDRRVDLSVRNNKGQTARSIVEGNLHSGKTDMYLTHLLRQLQQQEAKRCRKRLLPPTASDGHRPLSNKEFDSVVEAYYIAATVIAAISFAATFTMPGGYDQTSGIALHGHKAAFKVFVVSNAIAMCCSIVVVFLLIRARKKPGVQLMVHYLTWSERLIITACIAMLASLMTAVYITVPPTARWPAYAVIAIGFSSGCLFFIISWIGGDKSVLNDVPLIVKVCSWETECKLF</sequence>
<evidence type="ECO:0000313" key="11">
    <source>
        <dbReference type="Proteomes" id="UP001497457"/>
    </source>
</evidence>
<dbReference type="PROSITE" id="PS50297">
    <property type="entry name" value="ANK_REP_REGION"/>
    <property type="match status" value="4"/>
</dbReference>
<dbReference type="PROSITE" id="PS50088">
    <property type="entry name" value="ANK_REPEAT"/>
    <property type="match status" value="4"/>
</dbReference>
<feature type="transmembrane region" description="Helical" evidence="8">
    <location>
        <begin position="542"/>
        <end position="564"/>
    </location>
</feature>
<feature type="repeat" description="ANK" evidence="7">
    <location>
        <begin position="232"/>
        <end position="264"/>
    </location>
</feature>
<evidence type="ECO:0000256" key="6">
    <source>
        <dbReference type="ARBA" id="ARBA00023136"/>
    </source>
</evidence>
<dbReference type="EMBL" id="OZ075111">
    <property type="protein sequence ID" value="CAL4888327.1"/>
    <property type="molecule type" value="Genomic_DNA"/>
</dbReference>